<gene>
    <name evidence="6" type="primary">DNAJC11_1</name>
    <name evidence="6" type="ORF">F1559_000461</name>
</gene>
<dbReference type="Pfam" id="PF11875">
    <property type="entry name" value="DnaJ-like_C11_C"/>
    <property type="match status" value="1"/>
</dbReference>
<keyword evidence="7" id="KW-1185">Reference proteome</keyword>
<dbReference type="PANTHER" id="PTHR44157">
    <property type="entry name" value="DNAJ HOMOLOG SUBFAMILY C MEMBER 11"/>
    <property type="match status" value="1"/>
</dbReference>
<evidence type="ECO:0000259" key="4">
    <source>
        <dbReference type="Pfam" id="PF11875"/>
    </source>
</evidence>
<dbReference type="GO" id="GO:0042407">
    <property type="term" value="P:cristae formation"/>
    <property type="evidence" value="ECO:0007669"/>
    <property type="project" value="TreeGrafter"/>
</dbReference>
<keyword evidence="3" id="KW-0472">Membrane</keyword>
<feature type="domain" description="DNAJC11-like beta-barrel" evidence="5">
    <location>
        <begin position="172"/>
        <end position="320"/>
    </location>
</feature>
<comment type="caution">
    <text evidence="6">The sequence shown here is derived from an EMBL/GenBank/DDBJ whole genome shotgun (WGS) entry which is preliminary data.</text>
</comment>
<dbReference type="AlphaFoldDB" id="A0A7J7ILR0"/>
<accession>A0A7J7ILR0</accession>
<evidence type="ECO:0000256" key="1">
    <source>
        <dbReference type="ARBA" id="ARBA00023186"/>
    </source>
</evidence>
<name>A0A7J7ILR0_9RHOD</name>
<dbReference type="PANTHER" id="PTHR44157:SF1">
    <property type="entry name" value="DNAJ HOMOLOG SUBFAMILY C MEMBER 11"/>
    <property type="match status" value="1"/>
</dbReference>
<dbReference type="InterPro" id="IPR052243">
    <property type="entry name" value="Mito_inner_membrane_organizer"/>
</dbReference>
<evidence type="ECO:0000256" key="2">
    <source>
        <dbReference type="SAM" id="MobiDB-lite"/>
    </source>
</evidence>
<evidence type="ECO:0000259" key="5">
    <source>
        <dbReference type="Pfam" id="PF22774"/>
    </source>
</evidence>
<evidence type="ECO:0000313" key="7">
    <source>
        <dbReference type="Proteomes" id="UP000530660"/>
    </source>
</evidence>
<dbReference type="Proteomes" id="UP000530660">
    <property type="component" value="Unassembled WGS sequence"/>
</dbReference>
<evidence type="ECO:0000256" key="3">
    <source>
        <dbReference type="SAM" id="Phobius"/>
    </source>
</evidence>
<protein>
    <submittedName>
        <fullName evidence="6">DnaJ (Hsp40), sub C, member 11</fullName>
    </submittedName>
</protein>
<keyword evidence="1" id="KW-0143">Chaperone</keyword>
<dbReference type="EMBL" id="VWRR01000004">
    <property type="protein sequence ID" value="KAF6004033.1"/>
    <property type="molecule type" value="Genomic_DNA"/>
</dbReference>
<sequence length="513" mass="56410">MAHGLAQLLPDAAAGDWRYWRSALRVRGAALTTQGTLYLGPKDCLSWQYDVATGGTALTTDVDDDADADDELLDDDADDDDDAHDKHDHTSVDEQEIRERLLSGSLRLVKRSREESAFRRLTHMHFRGISVVYRRLLSPEQMVEGGLAWLGSATPASSSSSLTEYAEWSASPAITGKVWRRVSPHSSLAVEASYGLGRGERPELVLSHARQLSENCQGHLAWAAGPAPGYMASFVYGAERWNASFTVNLGLGSSGLKVTVRRVCDQAQTIFARLRGQLTLAGWSLETGLAKEFAMDSFIAAAARVSHMGVGLRLKIGRAGHRLAIPILLVPSPDPLAFVAVVSFGATAATAVEYLIVRPLRRLAKERARRRVREEVYQRLAERRRQALQERELLRLQAARSRAMEQERNGLVIIRAVYGSATVVERLASPDVPASVLDALEEVCDVTDALQALVDDRDSSLRLYATSKRSLNGFYDPTLGDSEPLLRIWYVFQGEPYEVMIGDLDPLQIGGSL</sequence>
<feature type="transmembrane region" description="Helical" evidence="3">
    <location>
        <begin position="336"/>
        <end position="357"/>
    </location>
</feature>
<dbReference type="Pfam" id="PF22774">
    <property type="entry name" value="DNAJC11_beta-barrel"/>
    <property type="match status" value="1"/>
</dbReference>
<feature type="region of interest" description="Disordered" evidence="2">
    <location>
        <begin position="58"/>
        <end position="95"/>
    </location>
</feature>
<evidence type="ECO:0000313" key="6">
    <source>
        <dbReference type="EMBL" id="KAF6004033.1"/>
    </source>
</evidence>
<proteinExistence type="predicted"/>
<organism evidence="6 7">
    <name type="scientific">Cyanidiococcus yangmingshanensis</name>
    <dbReference type="NCBI Taxonomy" id="2690220"/>
    <lineage>
        <taxon>Eukaryota</taxon>
        <taxon>Rhodophyta</taxon>
        <taxon>Bangiophyceae</taxon>
        <taxon>Cyanidiales</taxon>
        <taxon>Cyanidiaceae</taxon>
        <taxon>Cyanidiococcus</taxon>
    </lineage>
</organism>
<keyword evidence="3" id="KW-1133">Transmembrane helix</keyword>
<dbReference type="GO" id="GO:0005739">
    <property type="term" value="C:mitochondrion"/>
    <property type="evidence" value="ECO:0007669"/>
    <property type="project" value="GOC"/>
</dbReference>
<reference evidence="6 7" key="1">
    <citation type="journal article" date="2020" name="J. Phycol.">
        <title>Comparative genome analysis reveals Cyanidiococcus gen. nov., a new extremophilic red algal genus sister to Cyanidioschyzon (Cyanidioschyzonaceae, Rhodophyta).</title>
        <authorList>
            <person name="Liu S.-L."/>
            <person name="Chiang Y.-R."/>
            <person name="Yoon H.S."/>
            <person name="Fu H.-Y."/>
        </authorList>
    </citation>
    <scope>NUCLEOTIDE SEQUENCE [LARGE SCALE GENOMIC DNA]</scope>
    <source>
        <strain evidence="6 7">THAL066</strain>
    </source>
</reference>
<feature type="compositionally biased region" description="Acidic residues" evidence="2">
    <location>
        <begin position="61"/>
        <end position="82"/>
    </location>
</feature>
<feature type="domain" description="DnaJ-like protein C11 C-terminal" evidence="4">
    <location>
        <begin position="373"/>
        <end position="509"/>
    </location>
</feature>
<keyword evidence="3" id="KW-0812">Transmembrane</keyword>
<dbReference type="OrthoDB" id="10250354at2759"/>
<dbReference type="InterPro" id="IPR024586">
    <property type="entry name" value="DnaJ-like_C11_C"/>
</dbReference>
<feature type="compositionally biased region" description="Basic and acidic residues" evidence="2">
    <location>
        <begin position="83"/>
        <end position="95"/>
    </location>
</feature>
<dbReference type="InterPro" id="IPR055225">
    <property type="entry name" value="DNAJC11-like_beta-barrel"/>
</dbReference>